<dbReference type="SUPFAM" id="SSF103481">
    <property type="entry name" value="Multidrug resistance efflux transporter EmrE"/>
    <property type="match status" value="2"/>
</dbReference>
<keyword evidence="2" id="KW-1133">Transmembrane helix</keyword>
<feature type="transmembrane region" description="Helical" evidence="2">
    <location>
        <begin position="113"/>
        <end position="132"/>
    </location>
</feature>
<dbReference type="InterPro" id="IPR037185">
    <property type="entry name" value="EmrE-like"/>
</dbReference>
<keyword evidence="2" id="KW-0472">Membrane</keyword>
<evidence type="ECO:0000256" key="2">
    <source>
        <dbReference type="SAM" id="Phobius"/>
    </source>
</evidence>
<evidence type="ECO:0000313" key="4">
    <source>
        <dbReference type="EMBL" id="PJJ72625.1"/>
    </source>
</evidence>
<evidence type="ECO:0000259" key="3">
    <source>
        <dbReference type="Pfam" id="PF00892"/>
    </source>
</evidence>
<organism evidence="4 5">
    <name type="scientific">Diaminobutyricimonas aerilata</name>
    <dbReference type="NCBI Taxonomy" id="1162967"/>
    <lineage>
        <taxon>Bacteria</taxon>
        <taxon>Bacillati</taxon>
        <taxon>Actinomycetota</taxon>
        <taxon>Actinomycetes</taxon>
        <taxon>Micrococcales</taxon>
        <taxon>Microbacteriaceae</taxon>
        <taxon>Diaminobutyricimonas</taxon>
    </lineage>
</organism>
<dbReference type="OrthoDB" id="68076at2"/>
<feature type="transmembrane region" description="Helical" evidence="2">
    <location>
        <begin position="229"/>
        <end position="252"/>
    </location>
</feature>
<evidence type="ECO:0000256" key="1">
    <source>
        <dbReference type="ARBA" id="ARBA00007362"/>
    </source>
</evidence>
<accession>A0A2M9CL62</accession>
<comment type="similarity">
    <text evidence="1">Belongs to the EamA transporter family.</text>
</comment>
<comment type="caution">
    <text evidence="4">The sequence shown here is derived from an EMBL/GenBank/DDBJ whole genome shotgun (WGS) entry which is preliminary data.</text>
</comment>
<feature type="transmembrane region" description="Helical" evidence="2">
    <location>
        <begin position="203"/>
        <end position="223"/>
    </location>
</feature>
<dbReference type="AlphaFoldDB" id="A0A2M9CL62"/>
<gene>
    <name evidence="4" type="ORF">CLV46_2198</name>
</gene>
<feature type="domain" description="EamA" evidence="3">
    <location>
        <begin position="144"/>
        <end position="275"/>
    </location>
</feature>
<keyword evidence="2" id="KW-0812">Transmembrane</keyword>
<feature type="transmembrane region" description="Helical" evidence="2">
    <location>
        <begin position="170"/>
        <end position="191"/>
    </location>
</feature>
<protein>
    <submittedName>
        <fullName evidence="4">EamA-like transporter family protein</fullName>
    </submittedName>
</protein>
<dbReference type="Proteomes" id="UP000228758">
    <property type="component" value="Unassembled WGS sequence"/>
</dbReference>
<dbReference type="InterPro" id="IPR000620">
    <property type="entry name" value="EamA_dom"/>
</dbReference>
<dbReference type="RefSeq" id="WP_100364792.1">
    <property type="nucleotide sequence ID" value="NZ_PGFF01000001.1"/>
</dbReference>
<name>A0A2M9CL62_9MICO</name>
<keyword evidence="5" id="KW-1185">Reference proteome</keyword>
<sequence>MLPILLALAGSVAYGAADFFGGLSSRRSSALRVVAISAPASLAPVLLVAPFVGGRWSIEAVLWGAGSGIAAVLVFALLYAALARGPMSVLSPITAVVSAVIPVAIAFGSGERLSPLGVLGVVVAVAAIPLVAGGPAEHRPSIRALLLGLGAGVAVALQLVFLDASPDDSGLVPLLVGRGVAAAVVLIAVGMRRASLRGSEAPSLALAVSAGVLDSLANLLFLLSARAGLLTIAAVIVALYPAMTIALARGVLKERLRPLQIAGLVLAGAAVALLALTDA</sequence>
<feature type="transmembrane region" description="Helical" evidence="2">
    <location>
        <begin position="144"/>
        <end position="164"/>
    </location>
</feature>
<feature type="transmembrane region" description="Helical" evidence="2">
    <location>
        <begin position="89"/>
        <end position="107"/>
    </location>
</feature>
<reference evidence="4 5" key="1">
    <citation type="submission" date="2017-11" db="EMBL/GenBank/DDBJ databases">
        <title>Genomic Encyclopedia of Archaeal and Bacterial Type Strains, Phase II (KMG-II): From Individual Species to Whole Genera.</title>
        <authorList>
            <person name="Goeker M."/>
        </authorList>
    </citation>
    <scope>NUCLEOTIDE SEQUENCE [LARGE SCALE GENOMIC DNA]</scope>
    <source>
        <strain evidence="4 5">DSM 27393</strain>
    </source>
</reference>
<feature type="transmembrane region" description="Helical" evidence="2">
    <location>
        <begin position="259"/>
        <end position="277"/>
    </location>
</feature>
<feature type="transmembrane region" description="Helical" evidence="2">
    <location>
        <begin position="60"/>
        <end position="82"/>
    </location>
</feature>
<evidence type="ECO:0000313" key="5">
    <source>
        <dbReference type="Proteomes" id="UP000228758"/>
    </source>
</evidence>
<dbReference type="EMBL" id="PGFF01000001">
    <property type="protein sequence ID" value="PJJ72625.1"/>
    <property type="molecule type" value="Genomic_DNA"/>
</dbReference>
<proteinExistence type="inferred from homology"/>
<dbReference type="GO" id="GO:0016020">
    <property type="term" value="C:membrane"/>
    <property type="evidence" value="ECO:0007669"/>
    <property type="project" value="InterPro"/>
</dbReference>
<dbReference type="Pfam" id="PF00892">
    <property type="entry name" value="EamA"/>
    <property type="match status" value="1"/>
</dbReference>